<protein>
    <submittedName>
        <fullName evidence="1">Uncharacterized protein</fullName>
    </submittedName>
</protein>
<evidence type="ECO:0000313" key="1">
    <source>
        <dbReference type="EMBL" id="KAI3771881.1"/>
    </source>
</evidence>
<proteinExistence type="predicted"/>
<reference evidence="2" key="1">
    <citation type="journal article" date="2022" name="Mol. Ecol. Resour.">
        <title>The genomes of chicory, endive, great burdock and yacon provide insights into Asteraceae palaeo-polyploidization history and plant inulin production.</title>
        <authorList>
            <person name="Fan W."/>
            <person name="Wang S."/>
            <person name="Wang H."/>
            <person name="Wang A."/>
            <person name="Jiang F."/>
            <person name="Liu H."/>
            <person name="Zhao H."/>
            <person name="Xu D."/>
            <person name="Zhang Y."/>
        </authorList>
    </citation>
    <scope>NUCLEOTIDE SEQUENCE [LARGE SCALE GENOMIC DNA]</scope>
    <source>
        <strain evidence="2">cv. Niubang</strain>
    </source>
</reference>
<dbReference type="EMBL" id="CM042047">
    <property type="protein sequence ID" value="KAI3771881.1"/>
    <property type="molecule type" value="Genomic_DNA"/>
</dbReference>
<reference evidence="1 2" key="2">
    <citation type="journal article" date="2022" name="Mol. Ecol. Resour.">
        <title>The genomes of chicory, endive, great burdock and yacon provide insights into Asteraceae paleo-polyploidization history and plant inulin production.</title>
        <authorList>
            <person name="Fan W."/>
            <person name="Wang S."/>
            <person name="Wang H."/>
            <person name="Wang A."/>
            <person name="Jiang F."/>
            <person name="Liu H."/>
            <person name="Zhao H."/>
            <person name="Xu D."/>
            <person name="Zhang Y."/>
        </authorList>
    </citation>
    <scope>NUCLEOTIDE SEQUENCE [LARGE SCALE GENOMIC DNA]</scope>
    <source>
        <strain evidence="2">cv. Niubang</strain>
    </source>
</reference>
<evidence type="ECO:0000313" key="2">
    <source>
        <dbReference type="Proteomes" id="UP001055879"/>
    </source>
</evidence>
<name>A0ACB9FMD9_ARCLA</name>
<dbReference type="Proteomes" id="UP001055879">
    <property type="component" value="Linkage Group LG01"/>
</dbReference>
<keyword evidence="2" id="KW-1185">Reference proteome</keyword>
<sequence length="224" mass="24768">MEFIGDNNQNAVRKVLVTSEGAPICFLCEKSFLSMKYVYRHISGDHSDNEWKTFLTLHNTTTINVGGHRQNLEAKAVNLTKDLSGWKVTGKRGRSGLKVANDRAEIDEELREVVECLLVLARGHPTPSKAAEPGVEEAQNKIEVLTVGGGMVVRDHPSMAEPTSITRRLIQVEETAHPSMAEPIVTETLIQAEDTDFKGGYVVVHDFDLNLDPPSTAMEDEDRS</sequence>
<comment type="caution">
    <text evidence="1">The sequence shown here is derived from an EMBL/GenBank/DDBJ whole genome shotgun (WGS) entry which is preliminary data.</text>
</comment>
<gene>
    <name evidence="1" type="ORF">L6452_03052</name>
</gene>
<accession>A0ACB9FMD9</accession>
<organism evidence="1 2">
    <name type="scientific">Arctium lappa</name>
    <name type="common">Greater burdock</name>
    <name type="synonym">Lappa major</name>
    <dbReference type="NCBI Taxonomy" id="4217"/>
    <lineage>
        <taxon>Eukaryota</taxon>
        <taxon>Viridiplantae</taxon>
        <taxon>Streptophyta</taxon>
        <taxon>Embryophyta</taxon>
        <taxon>Tracheophyta</taxon>
        <taxon>Spermatophyta</taxon>
        <taxon>Magnoliopsida</taxon>
        <taxon>eudicotyledons</taxon>
        <taxon>Gunneridae</taxon>
        <taxon>Pentapetalae</taxon>
        <taxon>asterids</taxon>
        <taxon>campanulids</taxon>
        <taxon>Asterales</taxon>
        <taxon>Asteraceae</taxon>
        <taxon>Carduoideae</taxon>
        <taxon>Cardueae</taxon>
        <taxon>Arctiinae</taxon>
        <taxon>Arctium</taxon>
    </lineage>
</organism>